<keyword evidence="1 3" id="KW-0963">Cytoplasm</keyword>
<comment type="subcellular location">
    <subcellularLocation>
        <location evidence="3">Cytoplasm</location>
    </subcellularLocation>
</comment>
<dbReference type="HAMAP" id="MF_00088">
    <property type="entry name" value="KhpA"/>
    <property type="match status" value="1"/>
</dbReference>
<dbReference type="PANTHER" id="PTHR34654">
    <property type="entry name" value="UPF0109 PROTEIN SCO5592"/>
    <property type="match status" value="1"/>
</dbReference>
<dbReference type="EMBL" id="FOJS01000003">
    <property type="protein sequence ID" value="SFA41888.1"/>
    <property type="molecule type" value="Genomic_DNA"/>
</dbReference>
<dbReference type="PANTHER" id="PTHR34654:SF1">
    <property type="entry name" value="RNA-BINDING PROTEIN KHPA"/>
    <property type="match status" value="1"/>
</dbReference>
<name>A0A1I0SQS9_9BACL</name>
<dbReference type="PROSITE" id="PS50084">
    <property type="entry name" value="KH_TYPE_1"/>
    <property type="match status" value="1"/>
</dbReference>
<keyword evidence="2 3" id="KW-0694">RNA-binding</keyword>
<dbReference type="Gene3D" id="3.30.300.20">
    <property type="match status" value="1"/>
</dbReference>
<evidence type="ECO:0000313" key="4">
    <source>
        <dbReference type="EMBL" id="SFA41888.1"/>
    </source>
</evidence>
<keyword evidence="3" id="KW-0133">Cell shape</keyword>
<dbReference type="InterPro" id="IPR009019">
    <property type="entry name" value="KH_sf_prok-type"/>
</dbReference>
<keyword evidence="3" id="KW-0143">Chaperone</keyword>
<dbReference type="SUPFAM" id="SSF54814">
    <property type="entry name" value="Prokaryotic type KH domain (KH-domain type II)"/>
    <property type="match status" value="1"/>
</dbReference>
<sequence length="83" mass="9203">MSVVRMKPLIETIVQALVDHPEAVLVTSVEDEQTITYKLSVHKEDIGKVIGKQGRTIHAIRTVVYAAAARQPKRVIVQVNEEG</sequence>
<reference evidence="5" key="1">
    <citation type="submission" date="2016-10" db="EMBL/GenBank/DDBJ databases">
        <authorList>
            <person name="Varghese N."/>
            <person name="Submissions S."/>
        </authorList>
    </citation>
    <scope>NUCLEOTIDE SEQUENCE [LARGE SCALE GENOMIC DNA]</scope>
    <source>
        <strain evidence="5">M1</strain>
    </source>
</reference>
<comment type="similarity">
    <text evidence="3">Belongs to the KhpA RNA-binding protein family.</text>
</comment>
<dbReference type="GO" id="GO:0071555">
    <property type="term" value="P:cell wall organization"/>
    <property type="evidence" value="ECO:0007669"/>
    <property type="project" value="UniProtKB-KW"/>
</dbReference>
<keyword evidence="3" id="KW-0961">Cell wall biogenesis/degradation</keyword>
<evidence type="ECO:0000313" key="5">
    <source>
        <dbReference type="Proteomes" id="UP000198650"/>
    </source>
</evidence>
<dbReference type="GO" id="GO:0009252">
    <property type="term" value="P:peptidoglycan biosynthetic process"/>
    <property type="evidence" value="ECO:0007669"/>
    <property type="project" value="UniProtKB-UniRule"/>
</dbReference>
<dbReference type="Pfam" id="PF13083">
    <property type="entry name" value="KH_KhpA-B"/>
    <property type="match status" value="1"/>
</dbReference>
<dbReference type="InterPro" id="IPR020627">
    <property type="entry name" value="KhpA"/>
</dbReference>
<comment type="subunit">
    <text evidence="3">Forms a complex with KhpB.</text>
</comment>
<dbReference type="InterPro" id="IPR015946">
    <property type="entry name" value="KH_dom-like_a/b"/>
</dbReference>
<dbReference type="Proteomes" id="UP000198650">
    <property type="component" value="Unassembled WGS sequence"/>
</dbReference>
<dbReference type="AlphaFoldDB" id="A0A1I0SQS9"/>
<dbReference type="GO" id="GO:0005737">
    <property type="term" value="C:cytoplasm"/>
    <property type="evidence" value="ECO:0007669"/>
    <property type="project" value="UniProtKB-SubCell"/>
</dbReference>
<accession>A0A1I0SQS9</accession>
<evidence type="ECO:0000256" key="1">
    <source>
        <dbReference type="ARBA" id="ARBA00022490"/>
    </source>
</evidence>
<dbReference type="CDD" id="cd22533">
    <property type="entry name" value="KH-II_YlqC-like"/>
    <property type="match status" value="1"/>
</dbReference>
<proteinExistence type="inferred from homology"/>
<dbReference type="GO" id="GO:0008360">
    <property type="term" value="P:regulation of cell shape"/>
    <property type="evidence" value="ECO:0007669"/>
    <property type="project" value="UniProtKB-KW"/>
</dbReference>
<dbReference type="GO" id="GO:0003723">
    <property type="term" value="F:RNA binding"/>
    <property type="evidence" value="ECO:0007669"/>
    <property type="project" value="UniProtKB-UniRule"/>
</dbReference>
<evidence type="ECO:0000256" key="3">
    <source>
        <dbReference type="HAMAP-Rule" id="MF_00088"/>
    </source>
</evidence>
<dbReference type="STRING" id="186116.SAMN05192569_1003144"/>
<evidence type="ECO:0000256" key="2">
    <source>
        <dbReference type="ARBA" id="ARBA00022884"/>
    </source>
</evidence>
<keyword evidence="5" id="KW-1185">Reference proteome</keyword>
<comment type="function">
    <text evidence="3">A probable RNA chaperone. Forms a complex with KhpB which binds to cellular RNA and controls its expression. Plays a role in peptidoglycan (PG) homeostasis and cell length regulation.</text>
</comment>
<organism evidence="4 5">
    <name type="scientific">Parageobacillus thermantarcticus</name>
    <dbReference type="NCBI Taxonomy" id="186116"/>
    <lineage>
        <taxon>Bacteria</taxon>
        <taxon>Bacillati</taxon>
        <taxon>Bacillota</taxon>
        <taxon>Bacilli</taxon>
        <taxon>Bacillales</taxon>
        <taxon>Anoxybacillaceae</taxon>
        <taxon>Parageobacillus</taxon>
    </lineage>
</organism>
<protein>
    <recommendedName>
        <fullName evidence="3">RNA-binding protein KhpA</fullName>
    </recommendedName>
    <alternativeName>
        <fullName evidence="3">KH-domain protein A</fullName>
    </alternativeName>
</protein>
<gene>
    <name evidence="3" type="primary">khpA</name>
    <name evidence="4" type="ORF">SAMN05192569_1003144</name>
</gene>